<dbReference type="Proteomes" id="UP000460412">
    <property type="component" value="Unassembled WGS sequence"/>
</dbReference>
<evidence type="ECO:0000313" key="1">
    <source>
        <dbReference type="EMBL" id="MXP76724.1"/>
    </source>
</evidence>
<dbReference type="EMBL" id="WUQX01000001">
    <property type="protein sequence ID" value="MXP76724.1"/>
    <property type="molecule type" value="Genomic_DNA"/>
</dbReference>
<protein>
    <submittedName>
        <fullName evidence="1">Uncharacterized protein</fullName>
    </submittedName>
</protein>
<keyword evidence="2" id="KW-1185">Reference proteome</keyword>
<reference evidence="1 2" key="1">
    <citation type="submission" date="2019-12" db="EMBL/GenBank/DDBJ databases">
        <title>Sporaefaciens musculi gen. nov., sp. nov., a novel bacterium isolated from the caecum of an obese mouse.</title>
        <authorList>
            <person name="Rasmussen T.S."/>
            <person name="Streidl T."/>
            <person name="Hitch T.C.A."/>
            <person name="Wortmann E."/>
            <person name="Deptula P."/>
            <person name="Hansen M."/>
            <person name="Nielsen D.S."/>
            <person name="Clavel T."/>
            <person name="Vogensen F.K."/>
        </authorList>
    </citation>
    <scope>NUCLEOTIDE SEQUENCE [LARGE SCALE GENOMIC DNA]</scope>
    <source>
        <strain evidence="1 2">WCA-9-b2</strain>
    </source>
</reference>
<gene>
    <name evidence="1" type="ORF">GN277_15435</name>
</gene>
<sequence length="225" mass="24944">MAKWGPKTWAVSSQKVVALQDLSFSYSQVADNNTSTEEKKTTNERGTELFPLSFTTTLHSGAGVDVRAEIESWKALVTKVNYFYLGGRQLGPKLQLRKVSVGSVKTDDSGRIRLATLSFEFKEYDPDTTSVKVNTSALKVKASKTTKAQKKKTNTAVKKAAKKTIKVGDYVKPTGKKYATDQTIPAWVKQRSHKVSQIKESQNRVLLGHPNGINSWVYLSEVTLV</sequence>
<accession>A0A7X3MI16</accession>
<name>A0A7X3MI16_9FIRM</name>
<organism evidence="1 2">
    <name type="scientific">Sporofaciens musculi</name>
    <dbReference type="NCBI Taxonomy" id="2681861"/>
    <lineage>
        <taxon>Bacteria</taxon>
        <taxon>Bacillati</taxon>
        <taxon>Bacillota</taxon>
        <taxon>Clostridia</taxon>
        <taxon>Lachnospirales</taxon>
        <taxon>Lachnospiraceae</taxon>
        <taxon>Sporofaciens</taxon>
    </lineage>
</organism>
<comment type="caution">
    <text evidence="1">The sequence shown here is derived from an EMBL/GenBank/DDBJ whole genome shotgun (WGS) entry which is preliminary data.</text>
</comment>
<evidence type="ECO:0000313" key="2">
    <source>
        <dbReference type="Proteomes" id="UP000460412"/>
    </source>
</evidence>
<dbReference type="AlphaFoldDB" id="A0A7X3MI16"/>
<proteinExistence type="predicted"/>